<keyword evidence="10 11" id="KW-0472">Membrane</keyword>
<dbReference type="Pfam" id="PF03188">
    <property type="entry name" value="Cytochrom_B561"/>
    <property type="match status" value="1"/>
</dbReference>
<feature type="transmembrane region" description="Helical" evidence="11">
    <location>
        <begin position="68"/>
        <end position="90"/>
    </location>
</feature>
<evidence type="ECO:0000256" key="3">
    <source>
        <dbReference type="ARBA" id="ARBA00022448"/>
    </source>
</evidence>
<evidence type="ECO:0000256" key="10">
    <source>
        <dbReference type="ARBA" id="ARBA00023136"/>
    </source>
</evidence>
<gene>
    <name evidence="14" type="ORF">TeGR_g13148</name>
</gene>
<evidence type="ECO:0000256" key="9">
    <source>
        <dbReference type="ARBA" id="ARBA00023004"/>
    </source>
</evidence>
<feature type="chain" id="PRO_5046581573" description="Cytochrome b561 domain-containing protein" evidence="12">
    <location>
        <begin position="17"/>
        <end position="228"/>
    </location>
</feature>
<evidence type="ECO:0000313" key="14">
    <source>
        <dbReference type="EMBL" id="GMI30420.1"/>
    </source>
</evidence>
<dbReference type="InterPro" id="IPR006593">
    <property type="entry name" value="Cyt_b561/ferric_Rdtase_TM"/>
</dbReference>
<dbReference type="PANTHER" id="PTHR15422:SF45">
    <property type="entry name" value="CYTOCHROME B561 DOMAIN-CONTAINING PROTEIN"/>
    <property type="match status" value="1"/>
</dbReference>
<dbReference type="Proteomes" id="UP001165060">
    <property type="component" value="Unassembled WGS sequence"/>
</dbReference>
<evidence type="ECO:0000256" key="11">
    <source>
        <dbReference type="SAM" id="Phobius"/>
    </source>
</evidence>
<evidence type="ECO:0000256" key="4">
    <source>
        <dbReference type="ARBA" id="ARBA00022617"/>
    </source>
</evidence>
<keyword evidence="4" id="KW-0349">Heme</keyword>
<keyword evidence="15" id="KW-1185">Reference proteome</keyword>
<evidence type="ECO:0000313" key="15">
    <source>
        <dbReference type="Proteomes" id="UP001165060"/>
    </source>
</evidence>
<protein>
    <recommendedName>
        <fullName evidence="13">Cytochrome b561 domain-containing protein</fullName>
    </recommendedName>
</protein>
<organism evidence="14 15">
    <name type="scientific">Tetraparma gracilis</name>
    <dbReference type="NCBI Taxonomy" id="2962635"/>
    <lineage>
        <taxon>Eukaryota</taxon>
        <taxon>Sar</taxon>
        <taxon>Stramenopiles</taxon>
        <taxon>Ochrophyta</taxon>
        <taxon>Bolidophyceae</taxon>
        <taxon>Parmales</taxon>
        <taxon>Triparmaceae</taxon>
        <taxon>Tetraparma</taxon>
    </lineage>
</organism>
<name>A0ABQ6MQY9_9STRA</name>
<evidence type="ECO:0000256" key="8">
    <source>
        <dbReference type="ARBA" id="ARBA00022989"/>
    </source>
</evidence>
<proteinExistence type="predicted"/>
<feature type="domain" description="Cytochrome b561" evidence="13">
    <location>
        <begin position="27"/>
        <end position="165"/>
    </location>
</feature>
<evidence type="ECO:0000256" key="7">
    <source>
        <dbReference type="ARBA" id="ARBA00022982"/>
    </source>
</evidence>
<keyword evidence="5 11" id="KW-0812">Transmembrane</keyword>
<feature type="transmembrane region" description="Helical" evidence="11">
    <location>
        <begin position="26"/>
        <end position="44"/>
    </location>
</feature>
<evidence type="ECO:0000256" key="1">
    <source>
        <dbReference type="ARBA" id="ARBA00001970"/>
    </source>
</evidence>
<evidence type="ECO:0000256" key="6">
    <source>
        <dbReference type="ARBA" id="ARBA00022723"/>
    </source>
</evidence>
<accession>A0ABQ6MQY9</accession>
<evidence type="ECO:0000256" key="12">
    <source>
        <dbReference type="SAM" id="SignalP"/>
    </source>
</evidence>
<feature type="transmembrane region" description="Helical" evidence="11">
    <location>
        <begin position="102"/>
        <end position="121"/>
    </location>
</feature>
<evidence type="ECO:0000256" key="2">
    <source>
        <dbReference type="ARBA" id="ARBA00004141"/>
    </source>
</evidence>
<comment type="subcellular location">
    <subcellularLocation>
        <location evidence="2">Membrane</location>
        <topology evidence="2">Multi-pass membrane protein</topology>
    </subcellularLocation>
</comment>
<reference evidence="14 15" key="1">
    <citation type="journal article" date="2023" name="Commun. Biol.">
        <title>Genome analysis of Parmales, the sister group of diatoms, reveals the evolutionary specialization of diatoms from phago-mixotrophs to photoautotrophs.</title>
        <authorList>
            <person name="Ban H."/>
            <person name="Sato S."/>
            <person name="Yoshikawa S."/>
            <person name="Yamada K."/>
            <person name="Nakamura Y."/>
            <person name="Ichinomiya M."/>
            <person name="Sato N."/>
            <person name="Blanc-Mathieu R."/>
            <person name="Endo H."/>
            <person name="Kuwata A."/>
            <person name="Ogata H."/>
        </authorList>
    </citation>
    <scope>NUCLEOTIDE SEQUENCE [LARGE SCALE GENOMIC DNA]</scope>
</reference>
<keyword evidence="12" id="KW-0732">Signal</keyword>
<dbReference type="EMBL" id="BRYB01000464">
    <property type="protein sequence ID" value="GMI30420.1"/>
    <property type="molecule type" value="Genomic_DNA"/>
</dbReference>
<sequence length="228" mass="24742">MTIGLFLPLLTTVVESHVRSLSLFSFHPLLMCLAAPFFCHALILHRDKAVPGAFSDIMRGTTQHKRRVLHASFNAIAMLCLLGGLVSIIANKLVYGKSLLPSSVHSLFSLLTVASLSLQTFHGVRKVKSLMASTPSRVFRYHGLMGVVTFDFFSVSLLTGLLRHLPFFSLATLVGSLAVVGLWLVCTSVMHADELVPREEEQVELIGVAEEEGRATGGGARGTTRTVL</sequence>
<keyword evidence="6" id="KW-0479">Metal-binding</keyword>
<feature type="transmembrane region" description="Helical" evidence="11">
    <location>
        <begin position="167"/>
        <end position="186"/>
    </location>
</feature>
<keyword evidence="7" id="KW-0249">Electron transport</keyword>
<comment type="caution">
    <text evidence="14">The sequence shown here is derived from an EMBL/GenBank/DDBJ whole genome shotgun (WGS) entry which is preliminary data.</text>
</comment>
<feature type="signal peptide" evidence="12">
    <location>
        <begin position="1"/>
        <end position="16"/>
    </location>
</feature>
<comment type="cofactor">
    <cofactor evidence="1">
        <name>heme b</name>
        <dbReference type="ChEBI" id="CHEBI:60344"/>
    </cofactor>
</comment>
<keyword evidence="9" id="KW-0408">Iron</keyword>
<keyword evidence="8 11" id="KW-1133">Transmembrane helix</keyword>
<evidence type="ECO:0000256" key="5">
    <source>
        <dbReference type="ARBA" id="ARBA00022692"/>
    </source>
</evidence>
<dbReference type="Gene3D" id="1.20.120.1770">
    <property type="match status" value="1"/>
</dbReference>
<dbReference type="InterPro" id="IPR045150">
    <property type="entry name" value="CYB561D1/2"/>
</dbReference>
<evidence type="ECO:0000259" key="13">
    <source>
        <dbReference type="Pfam" id="PF03188"/>
    </source>
</evidence>
<keyword evidence="3" id="KW-0813">Transport</keyword>
<dbReference type="PANTHER" id="PTHR15422">
    <property type="entry name" value="OS05G0565100 PROTEIN"/>
    <property type="match status" value="1"/>
</dbReference>
<feature type="transmembrane region" description="Helical" evidence="11">
    <location>
        <begin position="141"/>
        <end position="161"/>
    </location>
</feature>